<gene>
    <name evidence="7" type="ORF">H010_01150</name>
</gene>
<feature type="transmembrane region" description="Helical" evidence="6">
    <location>
        <begin position="121"/>
        <end position="141"/>
    </location>
</feature>
<dbReference type="RefSeq" id="WP_068168893.1">
    <property type="nucleotide sequence ID" value="NZ_AOGK01000001.1"/>
</dbReference>
<dbReference type="AlphaFoldDB" id="A0A9X4NMG4"/>
<evidence type="ECO:0000256" key="1">
    <source>
        <dbReference type="ARBA" id="ARBA00004651"/>
    </source>
</evidence>
<dbReference type="Proteomes" id="UP001152876">
    <property type="component" value="Unassembled WGS sequence"/>
</dbReference>
<evidence type="ECO:0000256" key="3">
    <source>
        <dbReference type="ARBA" id="ARBA00022692"/>
    </source>
</evidence>
<keyword evidence="4 6" id="KW-1133">Transmembrane helix</keyword>
<sequence length="215" mass="21768">MNAILHPGPLLLAFLLASLVLAATPGPGVLYIVTRTLAQGRRAGLTSVAGVALGNLGNALGASLGLAALFAMSSWAFTVVKLAGAAYLLYLGFKALQPSSAGPNGEPLPAPALGRMFRDGFFVALLNPKTALFFAAFLPQFTDPAAPVLAQSVALGAVFVLIAACTDSAYVLVAAWAAPRLGGFQRGALVGRYASAAVYTGLGLFTAFSGGRAAK</sequence>
<accession>A0A9X4NMG4</accession>
<evidence type="ECO:0000256" key="5">
    <source>
        <dbReference type="ARBA" id="ARBA00023136"/>
    </source>
</evidence>
<proteinExistence type="predicted"/>
<dbReference type="OrthoDB" id="9804822at2"/>
<evidence type="ECO:0000256" key="6">
    <source>
        <dbReference type="SAM" id="Phobius"/>
    </source>
</evidence>
<evidence type="ECO:0000256" key="4">
    <source>
        <dbReference type="ARBA" id="ARBA00022989"/>
    </source>
</evidence>
<keyword evidence="3 6" id="KW-0812">Transmembrane</keyword>
<evidence type="ECO:0000256" key="2">
    <source>
        <dbReference type="ARBA" id="ARBA00022475"/>
    </source>
</evidence>
<reference evidence="7" key="1">
    <citation type="submission" date="2013-01" db="EMBL/GenBank/DDBJ databases">
        <title>Genome draft of Hydrogenophaga taeniospiralis 2K1.</title>
        <authorList>
            <person name="Gomila M."/>
            <person name="Lalucat J."/>
        </authorList>
    </citation>
    <scope>NUCLEOTIDE SEQUENCE</scope>
    <source>
        <strain evidence="7">CCUG 15921</strain>
    </source>
</reference>
<name>A0A9X4NMG4_9BURK</name>
<dbReference type="PANTHER" id="PTHR30086">
    <property type="entry name" value="ARGININE EXPORTER PROTEIN ARGO"/>
    <property type="match status" value="1"/>
</dbReference>
<dbReference type="PANTHER" id="PTHR30086:SF20">
    <property type="entry name" value="ARGININE EXPORTER PROTEIN ARGO-RELATED"/>
    <property type="match status" value="1"/>
</dbReference>
<organism evidence="7 8">
    <name type="scientific">Hydrogenophaga taeniospiralis CCUG 15921</name>
    <dbReference type="NCBI Taxonomy" id="1281780"/>
    <lineage>
        <taxon>Bacteria</taxon>
        <taxon>Pseudomonadati</taxon>
        <taxon>Pseudomonadota</taxon>
        <taxon>Betaproteobacteria</taxon>
        <taxon>Burkholderiales</taxon>
        <taxon>Comamonadaceae</taxon>
        <taxon>Hydrogenophaga</taxon>
    </lineage>
</organism>
<keyword evidence="8" id="KW-1185">Reference proteome</keyword>
<feature type="transmembrane region" description="Helical" evidence="6">
    <location>
        <begin position="190"/>
        <end position="208"/>
    </location>
</feature>
<dbReference type="Pfam" id="PF01810">
    <property type="entry name" value="LysE"/>
    <property type="match status" value="1"/>
</dbReference>
<protein>
    <submittedName>
        <fullName evidence="7">Lysine exporter protein LysE/YggA</fullName>
    </submittedName>
</protein>
<keyword evidence="2" id="KW-1003">Cell membrane</keyword>
<feature type="transmembrane region" description="Helical" evidence="6">
    <location>
        <begin position="66"/>
        <end position="90"/>
    </location>
</feature>
<evidence type="ECO:0000313" key="8">
    <source>
        <dbReference type="Proteomes" id="UP001152876"/>
    </source>
</evidence>
<evidence type="ECO:0000313" key="7">
    <source>
        <dbReference type="EMBL" id="MDG5973837.1"/>
    </source>
</evidence>
<dbReference type="InterPro" id="IPR001123">
    <property type="entry name" value="LeuE-type"/>
</dbReference>
<dbReference type="PIRSF" id="PIRSF006324">
    <property type="entry name" value="LeuE"/>
    <property type="match status" value="1"/>
</dbReference>
<dbReference type="EMBL" id="AOGK01000001">
    <property type="protein sequence ID" value="MDG5973837.1"/>
    <property type="molecule type" value="Genomic_DNA"/>
</dbReference>
<dbReference type="GO" id="GO:0005886">
    <property type="term" value="C:plasma membrane"/>
    <property type="evidence" value="ECO:0007669"/>
    <property type="project" value="UniProtKB-SubCell"/>
</dbReference>
<comment type="caution">
    <text evidence="7">The sequence shown here is derived from an EMBL/GenBank/DDBJ whole genome shotgun (WGS) entry which is preliminary data.</text>
</comment>
<keyword evidence="5 6" id="KW-0472">Membrane</keyword>
<comment type="subcellular location">
    <subcellularLocation>
        <location evidence="1">Cell membrane</location>
        <topology evidence="1">Multi-pass membrane protein</topology>
    </subcellularLocation>
</comment>
<feature type="transmembrane region" description="Helical" evidence="6">
    <location>
        <begin position="153"/>
        <end position="178"/>
    </location>
</feature>
<dbReference type="GO" id="GO:0015171">
    <property type="term" value="F:amino acid transmembrane transporter activity"/>
    <property type="evidence" value="ECO:0007669"/>
    <property type="project" value="TreeGrafter"/>
</dbReference>